<evidence type="ECO:0000313" key="2">
    <source>
        <dbReference type="EMBL" id="PNG89864.1"/>
    </source>
</evidence>
<dbReference type="InterPro" id="IPR029063">
    <property type="entry name" value="SAM-dependent_MTases_sf"/>
</dbReference>
<protein>
    <recommendedName>
        <fullName evidence="1">Methyltransferase domain-containing protein</fullName>
    </recommendedName>
</protein>
<keyword evidence="3" id="KW-1185">Reference proteome</keyword>
<accession>A0A2J7YPA8</accession>
<dbReference type="InterPro" id="IPR041698">
    <property type="entry name" value="Methyltransf_25"/>
</dbReference>
<dbReference type="Gene3D" id="3.40.50.150">
    <property type="entry name" value="Vaccinia Virus protein VP39"/>
    <property type="match status" value="1"/>
</dbReference>
<proteinExistence type="predicted"/>
<dbReference type="EMBL" id="LJIW01000002">
    <property type="protein sequence ID" value="PNG89864.1"/>
    <property type="molecule type" value="Genomic_DNA"/>
</dbReference>
<dbReference type="SUPFAM" id="SSF53335">
    <property type="entry name" value="S-adenosyl-L-methionine-dependent methyltransferases"/>
    <property type="match status" value="1"/>
</dbReference>
<evidence type="ECO:0000259" key="1">
    <source>
        <dbReference type="Pfam" id="PF13649"/>
    </source>
</evidence>
<sequence length="297" mass="34404">MTDRSPTTGQPAWQSMLQRWAKYAPPGRPSPLDVENFRDRLLLAVEQAADRTGATPERPAQVLVLGATPELRSMLAGLPQVRVTLIDYLLPMLQAMTELLTTPAPDETWVKGDWITAPLPERYFDAVLSDLVLANLPHERQRALVERVHRLLKPGGRWINRIDCVDENSRFLELEELLERYVSDEPPTQSDICFLRCAAGLRHWDQETGFQSWGGLGEAMERYREDGRFTHPDPRANRLLEAVWEITEPFDKPYWLREKSALDDMLKHWFSIEHEIRDDAVVPHHERGYYLYDLKPQ</sequence>
<dbReference type="GO" id="GO:0008168">
    <property type="term" value="F:methyltransferase activity"/>
    <property type="evidence" value="ECO:0007669"/>
    <property type="project" value="UniProtKB-ARBA"/>
</dbReference>
<dbReference type="Proteomes" id="UP000236520">
    <property type="component" value="Unassembled WGS sequence"/>
</dbReference>
<dbReference type="Pfam" id="PF13649">
    <property type="entry name" value="Methyltransf_25"/>
    <property type="match status" value="1"/>
</dbReference>
<reference evidence="2 3" key="1">
    <citation type="submission" date="2015-09" db="EMBL/GenBank/DDBJ databases">
        <title>Genome sequence, genome mining and natural product profiling of a biocontrol bacterium Streptomyces malaysiensis F913.</title>
        <authorList>
            <person name="Xu Y."/>
            <person name="Wei J."/>
            <person name="Xie J."/>
            <person name="Li T."/>
            <person name="Zhou Z."/>
        </authorList>
    </citation>
    <scope>NUCLEOTIDE SEQUENCE [LARGE SCALE GENOMIC DNA]</scope>
    <source>
        <strain evidence="2 3">F913</strain>
    </source>
</reference>
<feature type="domain" description="Methyltransferase" evidence="1">
    <location>
        <begin position="75"/>
        <end position="156"/>
    </location>
</feature>
<dbReference type="AlphaFoldDB" id="A0A2J7YPA8"/>
<dbReference type="GeneID" id="303179698"/>
<dbReference type="RefSeq" id="WP_069871931.1">
    <property type="nucleotide sequence ID" value="NZ_BAAAHF010000020.1"/>
</dbReference>
<organism evidence="2 3">
    <name type="scientific">Streptomyces malaysiensis</name>
    <dbReference type="NCBI Taxonomy" id="92644"/>
    <lineage>
        <taxon>Bacteria</taxon>
        <taxon>Bacillati</taxon>
        <taxon>Actinomycetota</taxon>
        <taxon>Actinomycetes</taxon>
        <taxon>Kitasatosporales</taxon>
        <taxon>Streptomycetaceae</taxon>
        <taxon>Streptomyces</taxon>
        <taxon>Streptomyces violaceusniger group</taxon>
    </lineage>
</organism>
<comment type="caution">
    <text evidence="2">The sequence shown here is derived from an EMBL/GenBank/DDBJ whole genome shotgun (WGS) entry which is preliminary data.</text>
</comment>
<evidence type="ECO:0000313" key="3">
    <source>
        <dbReference type="Proteomes" id="UP000236520"/>
    </source>
</evidence>
<name>A0A2J7YPA8_STRMQ</name>
<gene>
    <name evidence="2" type="ORF">SMF913_25329</name>
</gene>
<dbReference type="CDD" id="cd02440">
    <property type="entry name" value="AdoMet_MTases"/>
    <property type="match status" value="1"/>
</dbReference>